<dbReference type="SMART" id="SM00014">
    <property type="entry name" value="acidPPc"/>
    <property type="match status" value="1"/>
</dbReference>
<proteinExistence type="predicted"/>
<dbReference type="CDD" id="cd03394">
    <property type="entry name" value="PAP2_like_5"/>
    <property type="match status" value="1"/>
</dbReference>
<dbReference type="InterPro" id="IPR036938">
    <property type="entry name" value="PAP2/HPO_sf"/>
</dbReference>
<name>A0ABQ0W7D2_9SPHI</name>
<feature type="domain" description="Phosphatidic acid phosphatase type 2/haloperoxidase" evidence="2">
    <location>
        <begin position="108"/>
        <end position="209"/>
    </location>
</feature>
<dbReference type="SUPFAM" id="SSF48317">
    <property type="entry name" value="Acid phosphatase/Vanadium-dependent haloperoxidase"/>
    <property type="match status" value="1"/>
</dbReference>
<dbReference type="Gene3D" id="1.20.144.10">
    <property type="entry name" value="Phosphatidic acid phosphatase type 2/haloperoxidase"/>
    <property type="match status" value="1"/>
</dbReference>
<feature type="transmembrane region" description="Helical" evidence="1">
    <location>
        <begin position="191"/>
        <end position="212"/>
    </location>
</feature>
<organism evidence="3 4">
    <name type="scientific">Sphingobacterium mizutaii NBRC 14946 = DSM 11724</name>
    <dbReference type="NCBI Taxonomy" id="1220576"/>
    <lineage>
        <taxon>Bacteria</taxon>
        <taxon>Pseudomonadati</taxon>
        <taxon>Bacteroidota</taxon>
        <taxon>Sphingobacteriia</taxon>
        <taxon>Sphingobacteriales</taxon>
        <taxon>Sphingobacteriaceae</taxon>
        <taxon>Sphingobacterium</taxon>
    </lineage>
</organism>
<reference evidence="3 4" key="1">
    <citation type="submission" date="2019-07" db="EMBL/GenBank/DDBJ databases">
        <title>Whole genome shotgun sequence of Sphingobacterium mizutaii NBRC 14946.</title>
        <authorList>
            <person name="Hosoyama A."/>
            <person name="Uohara A."/>
            <person name="Ohji S."/>
            <person name="Ichikawa N."/>
        </authorList>
    </citation>
    <scope>NUCLEOTIDE SEQUENCE [LARGE SCALE GENOMIC DNA]</scope>
    <source>
        <strain evidence="3 4">NBRC 14946</strain>
    </source>
</reference>
<keyword evidence="1" id="KW-1133">Transmembrane helix</keyword>
<accession>A0ABQ0W7D2</accession>
<keyword evidence="1" id="KW-0812">Transmembrane</keyword>
<dbReference type="EMBL" id="BJXH01000036">
    <property type="protein sequence ID" value="GEM69376.1"/>
    <property type="molecule type" value="Genomic_DNA"/>
</dbReference>
<feature type="transmembrane region" description="Helical" evidence="1">
    <location>
        <begin position="166"/>
        <end position="185"/>
    </location>
</feature>
<sequence>MVRVSAQIQDSTSKNNPVKIDLQAQHLTNNYKLDYRQLIAPAVFIGFGVASLTNESLKELNSSTRYEIYEHQPDHIQLDNYTQYAPALLVYGLNATGIKGKHNLRDRTIIYLTSQMFNAAMVLPLKHIIHEERPDGSNNLSFPSGHTSTAFSSAQFMFREYKDSNIWLGISGYSFALFTGVYRTINNRHWVGDVVAGAGFGILSTELAYWSYPVINRLLTKKDTQIASMIMPYYQNKTIGLSFCRVF</sequence>
<evidence type="ECO:0000256" key="1">
    <source>
        <dbReference type="SAM" id="Phobius"/>
    </source>
</evidence>
<dbReference type="Pfam" id="PF01569">
    <property type="entry name" value="PAP2"/>
    <property type="match status" value="1"/>
</dbReference>
<comment type="caution">
    <text evidence="3">The sequence shown here is derived from an EMBL/GenBank/DDBJ whole genome shotgun (WGS) entry which is preliminary data.</text>
</comment>
<dbReference type="PANTHER" id="PTHR14969">
    <property type="entry name" value="SPHINGOSINE-1-PHOSPHATE PHOSPHOHYDROLASE"/>
    <property type="match status" value="1"/>
</dbReference>
<dbReference type="InterPro" id="IPR000326">
    <property type="entry name" value="PAP2/HPO"/>
</dbReference>
<gene>
    <name evidence="3" type="ORF">SMI01S_29820</name>
</gene>
<evidence type="ECO:0000313" key="3">
    <source>
        <dbReference type="EMBL" id="GEM69376.1"/>
    </source>
</evidence>
<evidence type="ECO:0000259" key="2">
    <source>
        <dbReference type="SMART" id="SM00014"/>
    </source>
</evidence>
<evidence type="ECO:0000313" key="4">
    <source>
        <dbReference type="Proteomes" id="UP000321676"/>
    </source>
</evidence>
<keyword evidence="4" id="KW-1185">Reference proteome</keyword>
<dbReference type="Proteomes" id="UP000321676">
    <property type="component" value="Unassembled WGS sequence"/>
</dbReference>
<dbReference type="PANTHER" id="PTHR14969:SF13">
    <property type="entry name" value="AT30094P"/>
    <property type="match status" value="1"/>
</dbReference>
<keyword evidence="1" id="KW-0472">Membrane</keyword>
<protein>
    <submittedName>
        <fullName evidence="3">Phospholipid phosphatase</fullName>
    </submittedName>
</protein>